<dbReference type="RefSeq" id="WP_380975444.1">
    <property type="nucleotide sequence ID" value="NZ_JBHTEF010000001.1"/>
</dbReference>
<protein>
    <submittedName>
        <fullName evidence="6">FAD-dependent oxidoreductase</fullName>
        <ecNumber evidence="6">1.-.-.-</ecNumber>
    </submittedName>
</protein>
<proteinExistence type="predicted"/>
<evidence type="ECO:0000256" key="1">
    <source>
        <dbReference type="ARBA" id="ARBA00022485"/>
    </source>
</evidence>
<evidence type="ECO:0000256" key="2">
    <source>
        <dbReference type="ARBA" id="ARBA00022723"/>
    </source>
</evidence>
<dbReference type="EMBL" id="JBHTEF010000001">
    <property type="protein sequence ID" value="MFC7581816.1"/>
    <property type="molecule type" value="Genomic_DNA"/>
</dbReference>
<dbReference type="GO" id="GO:0016491">
    <property type="term" value="F:oxidoreductase activity"/>
    <property type="evidence" value="ECO:0007669"/>
    <property type="project" value="UniProtKB-KW"/>
</dbReference>
<organism evidence="6 7">
    <name type="scientific">Schaalia naturae</name>
    <dbReference type="NCBI Taxonomy" id="635203"/>
    <lineage>
        <taxon>Bacteria</taxon>
        <taxon>Bacillati</taxon>
        <taxon>Actinomycetota</taxon>
        <taxon>Actinomycetes</taxon>
        <taxon>Actinomycetales</taxon>
        <taxon>Actinomycetaceae</taxon>
        <taxon>Schaalia</taxon>
    </lineage>
</organism>
<name>A0ABW2SQQ4_9ACTO</name>
<dbReference type="Proteomes" id="UP001596527">
    <property type="component" value="Unassembled WGS sequence"/>
</dbReference>
<dbReference type="PANTHER" id="PTHR43498">
    <property type="entry name" value="FERREDOXIN:COB-COM HETERODISULFIDE REDUCTASE SUBUNIT A"/>
    <property type="match status" value="1"/>
</dbReference>
<gene>
    <name evidence="6" type="ORF">ACFQWG_11485</name>
</gene>
<comment type="caution">
    <text evidence="6">The sequence shown here is derived from an EMBL/GenBank/DDBJ whole genome shotgun (WGS) entry which is preliminary data.</text>
</comment>
<accession>A0ABW2SQQ4</accession>
<evidence type="ECO:0000256" key="4">
    <source>
        <dbReference type="ARBA" id="ARBA00023004"/>
    </source>
</evidence>
<evidence type="ECO:0000313" key="6">
    <source>
        <dbReference type="EMBL" id="MFC7581816.1"/>
    </source>
</evidence>
<keyword evidence="5" id="KW-0411">Iron-sulfur</keyword>
<dbReference type="InterPro" id="IPR039650">
    <property type="entry name" value="HdrA-like"/>
</dbReference>
<keyword evidence="7" id="KW-1185">Reference proteome</keyword>
<evidence type="ECO:0000313" key="7">
    <source>
        <dbReference type="Proteomes" id="UP001596527"/>
    </source>
</evidence>
<dbReference type="PANTHER" id="PTHR43498:SF1">
    <property type="entry name" value="COB--COM HETERODISULFIDE REDUCTASE IRON-SULFUR SUBUNIT A"/>
    <property type="match status" value="1"/>
</dbReference>
<keyword evidence="3 6" id="KW-0560">Oxidoreductase</keyword>
<keyword evidence="1" id="KW-0004">4Fe-4S</keyword>
<evidence type="ECO:0000256" key="3">
    <source>
        <dbReference type="ARBA" id="ARBA00023002"/>
    </source>
</evidence>
<dbReference type="Pfam" id="PF12831">
    <property type="entry name" value="FAD_oxidored"/>
    <property type="match status" value="1"/>
</dbReference>
<keyword evidence="4" id="KW-0408">Iron</keyword>
<dbReference type="EC" id="1.-.-.-" evidence="6"/>
<dbReference type="InterPro" id="IPR036188">
    <property type="entry name" value="FAD/NAD-bd_sf"/>
</dbReference>
<evidence type="ECO:0000256" key="5">
    <source>
        <dbReference type="ARBA" id="ARBA00023014"/>
    </source>
</evidence>
<dbReference type="SUPFAM" id="SSF51905">
    <property type="entry name" value="FAD/NAD(P)-binding domain"/>
    <property type="match status" value="1"/>
</dbReference>
<reference evidence="7" key="1">
    <citation type="journal article" date="2019" name="Int. J. Syst. Evol. Microbiol.">
        <title>The Global Catalogue of Microorganisms (GCM) 10K type strain sequencing project: providing services to taxonomists for standard genome sequencing and annotation.</title>
        <authorList>
            <consortium name="The Broad Institute Genomics Platform"/>
            <consortium name="The Broad Institute Genome Sequencing Center for Infectious Disease"/>
            <person name="Wu L."/>
            <person name="Ma J."/>
        </authorList>
    </citation>
    <scope>NUCLEOTIDE SEQUENCE [LARGE SCALE GENOMIC DNA]</scope>
    <source>
        <strain evidence="7">CCUG 56698</strain>
    </source>
</reference>
<keyword evidence="2" id="KW-0479">Metal-binding</keyword>
<sequence>MGDGRQTWEGERDRLRASFEVTGPDRSWDVVVLGGGPAGTVAAVAAARQGARTLIVEERGFLGGSLTGMGVSPMMTFHAGPTQVVRGIPEEIVTELVGNGWSPGHIEDPVGFCSSVTPFDPEGLKLVLDDLTARAGVDVLFHAAFIGADQDGGRISALHVATRAGVWRIRASVFVDATGDAALAAGLGVPTLLGRPGDGATQPMTMNVRVYGVDTEELDRFQKANPTETNQGDREKVAISKRSGISGAYTILREARQSGEFPYEREMVLAFEGNTRGEYTINMSRIAGLNPVDPFDLSAAEAVGRRQVLATVDFLRKRVPGFANCEVAFTGPNIGVRESRKIVGVHVLSEEDLVRNTMFPDAIGMGGYPIDLHDPDGRAGTHYVRLAEGSWYSIPYRSCLTNEISNLIVTGRCLSATQNALAAVRVTPIVMGFSQGVGVAAAQAAQSGIDVRAVDTDRLRAALMRDGVFLEEWTPTAD</sequence>
<dbReference type="Gene3D" id="3.50.50.60">
    <property type="entry name" value="FAD/NAD(P)-binding domain"/>
    <property type="match status" value="1"/>
</dbReference>
<dbReference type="PRINTS" id="PR00411">
    <property type="entry name" value="PNDRDTASEI"/>
</dbReference>